<dbReference type="InterPro" id="IPR006196">
    <property type="entry name" value="RNA-binding_domain_S1_IF1"/>
</dbReference>
<dbReference type="Gene3D" id="2.40.50.140">
    <property type="entry name" value="Nucleic acid-binding proteins"/>
    <property type="match status" value="1"/>
</dbReference>
<dbReference type="EMBL" id="CP002098">
    <property type="protein sequence ID" value="ADM27925.1"/>
    <property type="molecule type" value="Genomic_DNA"/>
</dbReference>
<reference evidence="7 8" key="1">
    <citation type="journal article" date="2010" name="Stand. Genomic Sci.">
        <title>Complete genome sequence of Ignisphaera aggregans type strain (AQ1.S1).</title>
        <authorList>
            <person name="Goker M."/>
            <person name="Held B."/>
            <person name="Lapidus A."/>
            <person name="Nolan M."/>
            <person name="Spring S."/>
            <person name="Yasawong M."/>
            <person name="Lucas S."/>
            <person name="Glavina Del Rio T."/>
            <person name="Tice H."/>
            <person name="Cheng J.F."/>
            <person name="Goodwin L."/>
            <person name="Tapia R."/>
            <person name="Pitluck S."/>
            <person name="Liolios K."/>
            <person name="Ivanova N."/>
            <person name="Mavromatis K."/>
            <person name="Mikhailova N."/>
            <person name="Pati A."/>
            <person name="Chen A."/>
            <person name="Palaniappan K."/>
            <person name="Brambilla E."/>
            <person name="Land M."/>
            <person name="Hauser L."/>
            <person name="Chang Y.J."/>
            <person name="Jeffries C.D."/>
            <person name="Brettin T."/>
            <person name="Detter J.C."/>
            <person name="Han C."/>
            <person name="Rohde M."/>
            <person name="Sikorski J."/>
            <person name="Woyke T."/>
            <person name="Bristow J."/>
            <person name="Eisen J.A."/>
            <person name="Markowitz V."/>
            <person name="Hugenholtz P."/>
            <person name="Kyrpides N.C."/>
            <person name="Klenk H.P."/>
        </authorList>
    </citation>
    <scope>NUCLEOTIDE SEQUENCE [LARGE SCALE GENOMIC DNA]</scope>
    <source>
        <strain evidence="8">DSM 17230 / JCM 13409 / AQ1.S1</strain>
    </source>
</reference>
<proteinExistence type="inferred from homology"/>
<dbReference type="Proteomes" id="UP000001304">
    <property type="component" value="Chromosome"/>
</dbReference>
<sequence length="108" mass="12471">MSKKRDADKTVEQMEMPLPSEGQVICVIEELIGADFVKVRCSDGVSRTCRIPGKFRRRMWLSEGDVVLVMPWDFQPNKGDILYKYSRDEVRRLINMGKIAKEFVESGE</sequence>
<evidence type="ECO:0000256" key="1">
    <source>
        <dbReference type="ARBA" id="ARBA00007392"/>
    </source>
</evidence>
<accession>E0SNX9</accession>
<evidence type="ECO:0000256" key="2">
    <source>
        <dbReference type="ARBA" id="ARBA00022540"/>
    </source>
</evidence>
<organism evidence="7 8">
    <name type="scientific">Ignisphaera aggregans (strain DSM 17230 / JCM 13409 / AQ1.S1)</name>
    <dbReference type="NCBI Taxonomy" id="583356"/>
    <lineage>
        <taxon>Archaea</taxon>
        <taxon>Thermoproteota</taxon>
        <taxon>Thermoprotei</taxon>
        <taxon>Desulfurococcales</taxon>
        <taxon>Desulfurococcaceae</taxon>
        <taxon>Ignisphaera</taxon>
    </lineage>
</organism>
<dbReference type="Pfam" id="PF01176">
    <property type="entry name" value="eIF-1a"/>
    <property type="match status" value="1"/>
</dbReference>
<dbReference type="InterPro" id="IPR012340">
    <property type="entry name" value="NA-bd_OB-fold"/>
</dbReference>
<dbReference type="SMART" id="SM00652">
    <property type="entry name" value="eIF1a"/>
    <property type="match status" value="1"/>
</dbReference>
<feature type="domain" description="S1-like" evidence="6">
    <location>
        <begin position="12"/>
        <end position="86"/>
    </location>
</feature>
<dbReference type="AlphaFoldDB" id="E0SNX9"/>
<dbReference type="NCBIfam" id="NF003085">
    <property type="entry name" value="PRK04012.1-5"/>
    <property type="match status" value="1"/>
</dbReference>
<evidence type="ECO:0000313" key="8">
    <source>
        <dbReference type="Proteomes" id="UP000001304"/>
    </source>
</evidence>
<gene>
    <name evidence="5" type="primary">eif1a</name>
    <name evidence="7" type="ordered locus">Igag_1113</name>
</gene>
<dbReference type="NCBIfam" id="NF003082">
    <property type="entry name" value="PRK04012.1-1"/>
    <property type="match status" value="1"/>
</dbReference>
<evidence type="ECO:0000256" key="5">
    <source>
        <dbReference type="HAMAP-Rule" id="MF_00216"/>
    </source>
</evidence>
<dbReference type="GO" id="GO:0003723">
    <property type="term" value="F:RNA binding"/>
    <property type="evidence" value="ECO:0007669"/>
    <property type="project" value="InterPro"/>
</dbReference>
<dbReference type="InterPro" id="IPR001253">
    <property type="entry name" value="TIF_eIF-1A"/>
</dbReference>
<evidence type="ECO:0000259" key="6">
    <source>
        <dbReference type="PROSITE" id="PS50832"/>
    </source>
</evidence>
<dbReference type="CDD" id="cd05793">
    <property type="entry name" value="S1_IF1A"/>
    <property type="match status" value="1"/>
</dbReference>
<dbReference type="HAMAP" id="MF_00216">
    <property type="entry name" value="aIF_1A"/>
    <property type="match status" value="1"/>
</dbReference>
<dbReference type="InterPro" id="IPR018104">
    <property type="entry name" value="TIF_eIF-1A_CS"/>
</dbReference>
<protein>
    <recommendedName>
        <fullName evidence="5">Translation initiation factor 1A</fullName>
        <shortName evidence="5">aIF-1A</shortName>
    </recommendedName>
</protein>
<keyword evidence="2 5" id="KW-0396">Initiation factor</keyword>
<comment type="function">
    <text evidence="4 5">Seems to be required for maximal rate of protein biosynthesis. Enhances ribosome dissociation into subunits and stabilizes the binding of the initiator Met-tRNA(I) to 40 S ribosomal subunits.</text>
</comment>
<dbReference type="HOGENOM" id="CLU_109098_1_2_2"/>
<evidence type="ECO:0000313" key="7">
    <source>
        <dbReference type="EMBL" id="ADM27925.1"/>
    </source>
</evidence>
<dbReference type="PROSITE" id="PS01262">
    <property type="entry name" value="IF1A"/>
    <property type="match status" value="1"/>
</dbReference>
<keyword evidence="3 5" id="KW-0648">Protein biosynthesis</keyword>
<name>E0SNX9_IGNAA</name>
<evidence type="ECO:0000256" key="4">
    <source>
        <dbReference type="ARBA" id="ARBA00025502"/>
    </source>
</evidence>
<dbReference type="GO" id="GO:0003743">
    <property type="term" value="F:translation initiation factor activity"/>
    <property type="evidence" value="ECO:0007669"/>
    <property type="project" value="UniProtKB-UniRule"/>
</dbReference>
<comment type="similarity">
    <text evidence="1 5">Belongs to the eIF-1A family.</text>
</comment>
<dbReference type="PROSITE" id="PS50832">
    <property type="entry name" value="S1_IF1_TYPE"/>
    <property type="match status" value="1"/>
</dbReference>
<keyword evidence="8" id="KW-1185">Reference proteome</keyword>
<evidence type="ECO:0000256" key="3">
    <source>
        <dbReference type="ARBA" id="ARBA00022917"/>
    </source>
</evidence>
<dbReference type="PANTHER" id="PTHR21668">
    <property type="entry name" value="EIF-1A"/>
    <property type="match status" value="1"/>
</dbReference>
<dbReference type="KEGG" id="iag:Igag_1113"/>
<dbReference type="STRING" id="583356.Igag_1113"/>
<dbReference type="SUPFAM" id="SSF50249">
    <property type="entry name" value="Nucleic acid-binding proteins"/>
    <property type="match status" value="1"/>
</dbReference>
<dbReference type="NCBIfam" id="NF003084">
    <property type="entry name" value="PRK04012.1-3"/>
    <property type="match status" value="1"/>
</dbReference>